<dbReference type="OrthoDB" id="7865033at2"/>
<dbReference type="Proteomes" id="UP000284120">
    <property type="component" value="Unassembled WGS sequence"/>
</dbReference>
<reference evidence="2 3" key="1">
    <citation type="submission" date="2018-06" db="EMBL/GenBank/DDBJ databases">
        <title>Pedobacter endophyticus sp. nov., an endophytic bacterium isolated from a leaf of Triticum aestivum.</title>
        <authorList>
            <person name="Zhang L."/>
        </authorList>
    </citation>
    <scope>NUCLEOTIDE SEQUENCE [LARGE SCALE GENOMIC DNA]</scope>
    <source>
        <strain evidence="2 3">CM134L-2</strain>
    </source>
</reference>
<dbReference type="CDD" id="cd00093">
    <property type="entry name" value="HTH_XRE"/>
    <property type="match status" value="1"/>
</dbReference>
<evidence type="ECO:0000313" key="2">
    <source>
        <dbReference type="EMBL" id="RWU10619.1"/>
    </source>
</evidence>
<keyword evidence="3" id="KW-1185">Reference proteome</keyword>
<dbReference type="Gene3D" id="1.10.260.40">
    <property type="entry name" value="lambda repressor-like DNA-binding domains"/>
    <property type="match status" value="1"/>
</dbReference>
<sequence length="66" mass="7714">MKNFNRIKVVLAEKQMSNKTLAEMLQKRGETVSRWCNNKQQPSIEELYNISVCLDVDIRDLLNSTK</sequence>
<evidence type="ECO:0000313" key="3">
    <source>
        <dbReference type="Proteomes" id="UP000284120"/>
    </source>
</evidence>
<dbReference type="InterPro" id="IPR010982">
    <property type="entry name" value="Lambda_DNA-bd_dom_sf"/>
</dbReference>
<organism evidence="2 3">
    <name type="scientific">Pedobacter chitinilyticus</name>
    <dbReference type="NCBI Taxonomy" id="2233776"/>
    <lineage>
        <taxon>Bacteria</taxon>
        <taxon>Pseudomonadati</taxon>
        <taxon>Bacteroidota</taxon>
        <taxon>Sphingobacteriia</taxon>
        <taxon>Sphingobacteriales</taxon>
        <taxon>Sphingobacteriaceae</taxon>
        <taxon>Pedobacter</taxon>
    </lineage>
</organism>
<dbReference type="EMBL" id="SAYW01000001">
    <property type="protein sequence ID" value="RWU10619.1"/>
    <property type="molecule type" value="Genomic_DNA"/>
</dbReference>
<dbReference type="GO" id="GO:0003677">
    <property type="term" value="F:DNA binding"/>
    <property type="evidence" value="ECO:0007669"/>
    <property type="project" value="InterPro"/>
</dbReference>
<dbReference type="PROSITE" id="PS50943">
    <property type="entry name" value="HTH_CROC1"/>
    <property type="match status" value="1"/>
</dbReference>
<dbReference type="RefSeq" id="WP_113646106.1">
    <property type="nucleotide sequence ID" value="NZ_QMHN01000001.1"/>
</dbReference>
<dbReference type="AlphaFoldDB" id="A0A3S3PQG0"/>
<proteinExistence type="predicted"/>
<dbReference type="InterPro" id="IPR001387">
    <property type="entry name" value="Cro/C1-type_HTH"/>
</dbReference>
<comment type="caution">
    <text evidence="2">The sequence shown here is derived from an EMBL/GenBank/DDBJ whole genome shotgun (WGS) entry which is preliminary data.</text>
</comment>
<dbReference type="SMART" id="SM00530">
    <property type="entry name" value="HTH_XRE"/>
    <property type="match status" value="1"/>
</dbReference>
<dbReference type="Pfam" id="PF13443">
    <property type="entry name" value="HTH_26"/>
    <property type="match status" value="1"/>
</dbReference>
<feature type="domain" description="HTH cro/C1-type" evidence="1">
    <location>
        <begin position="7"/>
        <end position="61"/>
    </location>
</feature>
<gene>
    <name evidence="2" type="ORF">DPV69_04575</name>
</gene>
<accession>A0A3S3PQG0</accession>
<dbReference type="SUPFAM" id="SSF47413">
    <property type="entry name" value="lambda repressor-like DNA-binding domains"/>
    <property type="match status" value="1"/>
</dbReference>
<name>A0A3S3PQG0_9SPHI</name>
<evidence type="ECO:0000259" key="1">
    <source>
        <dbReference type="PROSITE" id="PS50943"/>
    </source>
</evidence>
<protein>
    <submittedName>
        <fullName evidence="2">XRE family transcriptional regulator</fullName>
    </submittedName>
</protein>